<keyword evidence="2" id="KW-1185">Reference proteome</keyword>
<comment type="caution">
    <text evidence="1">The sequence shown here is derived from an EMBL/GenBank/DDBJ whole genome shotgun (WGS) entry which is preliminary data.</text>
</comment>
<proteinExistence type="predicted"/>
<dbReference type="EMBL" id="AVFL01000001">
    <property type="protein sequence ID" value="EWY42871.1"/>
    <property type="molecule type" value="Genomic_DNA"/>
</dbReference>
<protein>
    <submittedName>
        <fullName evidence="1">Uncharacterized protein</fullName>
    </submittedName>
</protein>
<gene>
    <name evidence="1" type="ORF">N825_02190</name>
</gene>
<evidence type="ECO:0000313" key="2">
    <source>
        <dbReference type="Proteomes" id="UP000019486"/>
    </source>
</evidence>
<dbReference type="Proteomes" id="UP000019486">
    <property type="component" value="Unassembled WGS sequence"/>
</dbReference>
<organism evidence="1 2">
    <name type="scientific">Skermanella stibiiresistens SB22</name>
    <dbReference type="NCBI Taxonomy" id="1385369"/>
    <lineage>
        <taxon>Bacteria</taxon>
        <taxon>Pseudomonadati</taxon>
        <taxon>Pseudomonadota</taxon>
        <taxon>Alphaproteobacteria</taxon>
        <taxon>Rhodospirillales</taxon>
        <taxon>Azospirillaceae</taxon>
        <taxon>Skermanella</taxon>
    </lineage>
</organism>
<reference evidence="1 2" key="1">
    <citation type="submission" date="2013-08" db="EMBL/GenBank/DDBJ databases">
        <title>The genome sequence of Skermanella stibiiresistens.</title>
        <authorList>
            <person name="Zhu W."/>
            <person name="Wang G."/>
        </authorList>
    </citation>
    <scope>NUCLEOTIDE SEQUENCE [LARGE SCALE GENOMIC DNA]</scope>
    <source>
        <strain evidence="1 2">SB22</strain>
    </source>
</reference>
<sequence>MGLLFAFVLIGVPSALAIADMMRNDKAEPAKH</sequence>
<name>W9HDR9_9PROT</name>
<evidence type="ECO:0000313" key="1">
    <source>
        <dbReference type="EMBL" id="EWY42871.1"/>
    </source>
</evidence>
<dbReference type="AlphaFoldDB" id="W9HDR9"/>
<accession>W9HDR9</accession>